<sequence length="63" mass="7466">MATPVPKPKWFLKLRVEPISVFSFCIKYRHDVHHSTGIVQKRCMDVWTYGLKNDTNKRITSFL</sequence>
<keyword evidence="2" id="KW-1185">Reference proteome</keyword>
<dbReference type="AlphaFoldDB" id="A0A8T0I6H0"/>
<evidence type="ECO:0000313" key="1">
    <source>
        <dbReference type="EMBL" id="KAG0578291.1"/>
    </source>
</evidence>
<name>A0A8T0I6H0_CERPU</name>
<organism evidence="1 2">
    <name type="scientific">Ceratodon purpureus</name>
    <name type="common">Fire moss</name>
    <name type="synonym">Dicranum purpureum</name>
    <dbReference type="NCBI Taxonomy" id="3225"/>
    <lineage>
        <taxon>Eukaryota</taxon>
        <taxon>Viridiplantae</taxon>
        <taxon>Streptophyta</taxon>
        <taxon>Embryophyta</taxon>
        <taxon>Bryophyta</taxon>
        <taxon>Bryophytina</taxon>
        <taxon>Bryopsida</taxon>
        <taxon>Dicranidae</taxon>
        <taxon>Pseudoditrichales</taxon>
        <taxon>Ditrichaceae</taxon>
        <taxon>Ceratodon</taxon>
    </lineage>
</organism>
<comment type="caution">
    <text evidence="1">The sequence shown here is derived from an EMBL/GenBank/DDBJ whole genome shotgun (WGS) entry which is preliminary data.</text>
</comment>
<dbReference type="Proteomes" id="UP000822688">
    <property type="component" value="Chromosome 4"/>
</dbReference>
<accession>A0A8T0I6H0</accession>
<proteinExistence type="predicted"/>
<dbReference type="EMBL" id="CM026424">
    <property type="protein sequence ID" value="KAG0578291.1"/>
    <property type="molecule type" value="Genomic_DNA"/>
</dbReference>
<protein>
    <submittedName>
        <fullName evidence="1">Uncharacterized protein</fullName>
    </submittedName>
</protein>
<gene>
    <name evidence="1" type="ORF">KC19_4G011700</name>
</gene>
<reference evidence="1" key="1">
    <citation type="submission" date="2020-06" db="EMBL/GenBank/DDBJ databases">
        <title>WGS assembly of Ceratodon purpureus strain R40.</title>
        <authorList>
            <person name="Carey S.B."/>
            <person name="Jenkins J."/>
            <person name="Shu S."/>
            <person name="Lovell J.T."/>
            <person name="Sreedasyam A."/>
            <person name="Maumus F."/>
            <person name="Tiley G.P."/>
            <person name="Fernandez-Pozo N."/>
            <person name="Barry K."/>
            <person name="Chen C."/>
            <person name="Wang M."/>
            <person name="Lipzen A."/>
            <person name="Daum C."/>
            <person name="Saski C.A."/>
            <person name="Payton A.C."/>
            <person name="Mcbreen J.C."/>
            <person name="Conrad R.E."/>
            <person name="Kollar L.M."/>
            <person name="Olsson S."/>
            <person name="Huttunen S."/>
            <person name="Landis J.B."/>
            <person name="Wickett N.J."/>
            <person name="Johnson M.G."/>
            <person name="Rensing S.A."/>
            <person name="Grimwood J."/>
            <person name="Schmutz J."/>
            <person name="Mcdaniel S.F."/>
        </authorList>
    </citation>
    <scope>NUCLEOTIDE SEQUENCE</scope>
    <source>
        <strain evidence="1">R40</strain>
    </source>
</reference>
<evidence type="ECO:0000313" key="2">
    <source>
        <dbReference type="Proteomes" id="UP000822688"/>
    </source>
</evidence>